<reference evidence="2 3" key="1">
    <citation type="submission" date="2016-10" db="EMBL/GenBank/DDBJ databases">
        <authorList>
            <person name="de Groot N.N."/>
        </authorList>
    </citation>
    <scope>NUCLEOTIDE SEQUENCE [LARGE SCALE GENOMIC DNA]</scope>
    <source>
        <strain evidence="2 3">CGMCC 1.10836</strain>
    </source>
</reference>
<dbReference type="OrthoDB" id="7706685at2"/>
<keyword evidence="1" id="KW-0732">Signal</keyword>
<dbReference type="STRING" id="1077947.SAMN05216227_101570"/>
<feature type="signal peptide" evidence="1">
    <location>
        <begin position="1"/>
        <end position="21"/>
    </location>
</feature>
<organism evidence="2 3">
    <name type="scientific">Pseudorhodobacter antarcticus</name>
    <dbReference type="NCBI Taxonomy" id="1077947"/>
    <lineage>
        <taxon>Bacteria</taxon>
        <taxon>Pseudomonadati</taxon>
        <taxon>Pseudomonadota</taxon>
        <taxon>Alphaproteobacteria</taxon>
        <taxon>Rhodobacterales</taxon>
        <taxon>Paracoccaceae</taxon>
        <taxon>Pseudorhodobacter</taxon>
    </lineage>
</organism>
<keyword evidence="3" id="KW-1185">Reference proteome</keyword>
<name>A0A1H8H0Q0_9RHOB</name>
<evidence type="ECO:0000313" key="3">
    <source>
        <dbReference type="Proteomes" id="UP000183002"/>
    </source>
</evidence>
<feature type="chain" id="PRO_5010194632" description="DUF5666 domain-containing protein" evidence="1">
    <location>
        <begin position="22"/>
        <end position="293"/>
    </location>
</feature>
<dbReference type="AlphaFoldDB" id="A0A1H8H0Q0"/>
<evidence type="ECO:0000256" key="1">
    <source>
        <dbReference type="SAM" id="SignalP"/>
    </source>
</evidence>
<protein>
    <recommendedName>
        <fullName evidence="4">DUF5666 domain-containing protein</fullName>
    </recommendedName>
</protein>
<evidence type="ECO:0008006" key="4">
    <source>
        <dbReference type="Google" id="ProtNLM"/>
    </source>
</evidence>
<evidence type="ECO:0000313" key="2">
    <source>
        <dbReference type="EMBL" id="SEN49544.1"/>
    </source>
</evidence>
<dbReference type="RefSeq" id="WP_050519696.1">
    <property type="nucleotide sequence ID" value="NZ_FOCO01000015.1"/>
</dbReference>
<accession>A0A1H8H0Q0</accession>
<sequence>MKAVFGVLVAVLVGLALSATAQTKPEPREGGILGTGIVGTITKLGSIYVNGQHIRFAPNLAVSGGIGVETAEALRPGDTVAATVEPEGDAWRALRLERVLPIIGPVASLSGGGAVVMGTRVVLPADVGPVRVGDWVAVGGLWQGAAIIASAVSVIPPQAQARMQGSFFFSADGAAIDIGGSLITGILPQNAQEGAVVRVTGQPMATGLAARMLGMGVFAQTPGLVLAEGYMSAPRPSGLYTLLGSGLVEYAGDPAMVADPARVQRCGVGDRLVSGDGVDGALAAGLARLGCMP</sequence>
<gene>
    <name evidence="2" type="ORF">SAMN05216227_101570</name>
</gene>
<dbReference type="EMBL" id="FOCO01000015">
    <property type="protein sequence ID" value="SEN49544.1"/>
    <property type="molecule type" value="Genomic_DNA"/>
</dbReference>
<proteinExistence type="predicted"/>
<dbReference type="Proteomes" id="UP000183002">
    <property type="component" value="Unassembled WGS sequence"/>
</dbReference>